<accession>A0A839IXM9</accession>
<dbReference type="GO" id="GO:0016829">
    <property type="term" value="F:lyase activity"/>
    <property type="evidence" value="ECO:0007669"/>
    <property type="project" value="UniProtKB-KW"/>
</dbReference>
<proteinExistence type="predicted"/>
<comment type="caution">
    <text evidence="1">The sequence shown here is derived from an EMBL/GenBank/DDBJ whole genome shotgun (WGS) entry which is preliminary data.</text>
</comment>
<keyword evidence="1" id="KW-0456">Lyase</keyword>
<dbReference type="InterPro" id="IPR008772">
    <property type="entry name" value="Phosphonate_metab_PhnH"/>
</dbReference>
<dbReference type="EMBL" id="JACJFM010000061">
    <property type="protein sequence ID" value="MBB1489572.1"/>
    <property type="molecule type" value="Genomic_DNA"/>
</dbReference>
<name>A0A839IXM9_9GAMM</name>
<protein>
    <submittedName>
        <fullName evidence="1">Phosphonate C-P lyase system protein PhnH</fullName>
    </submittedName>
</protein>
<dbReference type="PIRSF" id="PIRSF020680">
    <property type="entry name" value="PhnH"/>
    <property type="match status" value="1"/>
</dbReference>
<evidence type="ECO:0000313" key="1">
    <source>
        <dbReference type="EMBL" id="MBB1489572.1"/>
    </source>
</evidence>
<gene>
    <name evidence="1" type="primary">phnH</name>
    <name evidence="1" type="ORF">H4O21_23460</name>
</gene>
<reference evidence="1 2" key="1">
    <citation type="submission" date="2020-08" db="EMBL/GenBank/DDBJ databases">
        <title>Oceanospirillum sp. nov. isolated from marine sediment.</title>
        <authorList>
            <person name="Ji X."/>
        </authorList>
    </citation>
    <scope>NUCLEOTIDE SEQUENCE [LARGE SCALE GENOMIC DNA]</scope>
    <source>
        <strain evidence="1 2">D5</strain>
    </source>
</reference>
<dbReference type="Pfam" id="PF05845">
    <property type="entry name" value="PhnH"/>
    <property type="match status" value="1"/>
</dbReference>
<dbReference type="Proteomes" id="UP000565262">
    <property type="component" value="Unassembled WGS sequence"/>
</dbReference>
<dbReference type="InterPro" id="IPR038058">
    <property type="entry name" value="PhnH-like_sp"/>
</dbReference>
<keyword evidence="2" id="KW-1185">Reference proteome</keyword>
<evidence type="ECO:0000313" key="2">
    <source>
        <dbReference type="Proteomes" id="UP000565262"/>
    </source>
</evidence>
<dbReference type="Gene3D" id="3.40.50.11310">
    <property type="entry name" value="Bacterial phosphonate metabolism protein PhnH"/>
    <property type="match status" value="1"/>
</dbReference>
<dbReference type="NCBIfam" id="TIGR03292">
    <property type="entry name" value="PhnH_redo"/>
    <property type="match status" value="1"/>
</dbReference>
<organism evidence="1 2">
    <name type="scientific">Oceanospirillum sediminis</name>
    <dbReference type="NCBI Taxonomy" id="2760088"/>
    <lineage>
        <taxon>Bacteria</taxon>
        <taxon>Pseudomonadati</taxon>
        <taxon>Pseudomonadota</taxon>
        <taxon>Gammaproteobacteria</taxon>
        <taxon>Oceanospirillales</taxon>
        <taxon>Oceanospirillaceae</taxon>
        <taxon>Oceanospirillum</taxon>
    </lineage>
</organism>
<dbReference type="RefSeq" id="WP_182812081.1">
    <property type="nucleotide sequence ID" value="NZ_JACJFM010000061.1"/>
</dbReference>
<dbReference type="SUPFAM" id="SSF159709">
    <property type="entry name" value="PhnH-like"/>
    <property type="match status" value="1"/>
</dbReference>
<dbReference type="GO" id="GO:0019634">
    <property type="term" value="P:organic phosphonate metabolic process"/>
    <property type="evidence" value="ECO:0007669"/>
    <property type="project" value="InterPro"/>
</dbReference>
<sequence length="230" mass="25179">MSVQVNSMNRGAVRSDLLMTGFDDAVQDAQKVFRKVLKAMSEPGTILTADLTDKTPGALNKSSWEIALTLFDADTKIWLSPTLAGDDAVVSNLRFHCQCPMVSEPAEADFALALADELPELKALNWGNSEYPDQATTLIVQVEAITNQTQDNDEGWCLNGPGIETERGLTVAGLPYSFRRDLVNSRKRFPLGVDCVFCADDQLVALPRSTEIKPSDSEEGIRNTIQQEAN</sequence>
<dbReference type="AlphaFoldDB" id="A0A839IXM9"/>